<evidence type="ECO:0000313" key="4">
    <source>
        <dbReference type="Proteomes" id="UP000199691"/>
    </source>
</evidence>
<reference evidence="4" key="1">
    <citation type="submission" date="2016-10" db="EMBL/GenBank/DDBJ databases">
        <authorList>
            <person name="Varghese N."/>
            <person name="Submissions S."/>
        </authorList>
    </citation>
    <scope>NUCLEOTIDE SEQUENCE [LARGE SCALE GENOMIC DNA]</scope>
    <source>
        <strain evidence="4">CGMCC 4.6609</strain>
    </source>
</reference>
<feature type="domain" description="SPW repeat-containing integral membrane" evidence="2">
    <location>
        <begin position="20"/>
        <end position="118"/>
    </location>
</feature>
<dbReference type="STRING" id="641025.SAMN05421507_102681"/>
<proteinExistence type="predicted"/>
<gene>
    <name evidence="3" type="ORF">SAMN05421507_102681</name>
</gene>
<dbReference type="OrthoDB" id="3693479at2"/>
<dbReference type="InterPro" id="IPR005530">
    <property type="entry name" value="SPW"/>
</dbReference>
<name>A0A1H0JXP2_9PSEU</name>
<keyword evidence="4" id="KW-1185">Reference proteome</keyword>
<evidence type="ECO:0000256" key="1">
    <source>
        <dbReference type="SAM" id="Phobius"/>
    </source>
</evidence>
<evidence type="ECO:0000313" key="3">
    <source>
        <dbReference type="EMBL" id="SDO48456.1"/>
    </source>
</evidence>
<dbReference type="Proteomes" id="UP000199691">
    <property type="component" value="Unassembled WGS sequence"/>
</dbReference>
<organism evidence="3 4">
    <name type="scientific">Lentzea jiangxiensis</name>
    <dbReference type="NCBI Taxonomy" id="641025"/>
    <lineage>
        <taxon>Bacteria</taxon>
        <taxon>Bacillati</taxon>
        <taxon>Actinomycetota</taxon>
        <taxon>Actinomycetes</taxon>
        <taxon>Pseudonocardiales</taxon>
        <taxon>Pseudonocardiaceae</taxon>
        <taxon>Lentzea</taxon>
    </lineage>
</organism>
<evidence type="ECO:0000259" key="2">
    <source>
        <dbReference type="Pfam" id="PF03779"/>
    </source>
</evidence>
<feature type="transmembrane region" description="Helical" evidence="1">
    <location>
        <begin position="108"/>
        <end position="125"/>
    </location>
</feature>
<feature type="transmembrane region" description="Helical" evidence="1">
    <location>
        <begin position="51"/>
        <end position="70"/>
    </location>
</feature>
<dbReference type="RefSeq" id="WP_090096631.1">
    <property type="nucleotide sequence ID" value="NZ_FNIX01000002.1"/>
</dbReference>
<dbReference type="AlphaFoldDB" id="A0A1H0JXP2"/>
<protein>
    <submittedName>
        <fullName evidence="3">SPW repeat-containing protein</fullName>
    </submittedName>
</protein>
<keyword evidence="1" id="KW-0812">Transmembrane</keyword>
<dbReference type="Pfam" id="PF03779">
    <property type="entry name" value="SPW"/>
    <property type="match status" value="1"/>
</dbReference>
<sequence>MNARTRGSPAKGNQALASVPSGLNVLAGIWLMEAAALFGPRGNVAGLDTRWVDLAIGLVIVVVALTRAIAPRAVARVGWGVNVVLGTWLVVAPLVFDYGGTQVVVNDVVVGVVVVVLTCASLVLTKRARPERDIDRQVGDSARFQ</sequence>
<dbReference type="EMBL" id="FNIX01000002">
    <property type="protein sequence ID" value="SDO48456.1"/>
    <property type="molecule type" value="Genomic_DNA"/>
</dbReference>
<keyword evidence="1" id="KW-1133">Transmembrane helix</keyword>
<feature type="transmembrane region" description="Helical" evidence="1">
    <location>
        <begin position="77"/>
        <end position="96"/>
    </location>
</feature>
<accession>A0A1H0JXP2</accession>
<keyword evidence="1" id="KW-0472">Membrane</keyword>